<dbReference type="InParanoid" id="A0A369JES5"/>
<name>A0A369JES5_HYPMA</name>
<protein>
    <recommendedName>
        <fullName evidence="4">BTB domain-containing protein</fullName>
    </recommendedName>
</protein>
<feature type="compositionally biased region" description="Low complexity" evidence="1">
    <location>
        <begin position="136"/>
        <end position="148"/>
    </location>
</feature>
<comment type="caution">
    <text evidence="2">The sequence shown here is derived from an EMBL/GenBank/DDBJ whole genome shotgun (WGS) entry which is preliminary data.</text>
</comment>
<evidence type="ECO:0000313" key="2">
    <source>
        <dbReference type="EMBL" id="RDB17356.1"/>
    </source>
</evidence>
<feature type="compositionally biased region" description="Basic and acidic residues" evidence="1">
    <location>
        <begin position="85"/>
        <end position="99"/>
    </location>
</feature>
<feature type="region of interest" description="Disordered" evidence="1">
    <location>
        <begin position="51"/>
        <end position="170"/>
    </location>
</feature>
<dbReference type="OrthoDB" id="2746456at2759"/>
<dbReference type="Proteomes" id="UP000076154">
    <property type="component" value="Unassembled WGS sequence"/>
</dbReference>
<accession>A0A369JES5</accession>
<sequence>MSIHIIECHQQSTVNTRDQNIDGNGDLAGPVEHRESQVHEWQAWEQHVTQASSAAPGGSRDKVLEDHLSRSSTHGTKRASGLDNSLKENGNHHRVDKRPQSTTISSAKGPERRIPLATLEVRGTSPVMSGSGSGSGTSSSNSASATANMTQQTGRKSRPPTPGMSAKRRRAFKTQSAHWERDGNVLVQAQDVRFKLHLSQLAKLSSWFRDVDRKRSAAQEGNDSDTRDEVIFLDELNVIAEDLEALLEALDRSITYLYDPPSFHMVASILRASTALSFRDYAVWAKRHIESQWPSSLSNVSRASKPFALETVLLSRQFNILPVLKPALYEIVRAEGFAIGGSQTAAAQCCLSLEDYKVLVIARERLAIMWASISATPSEALDKCPFADKSKLRIKKEYSLPPSRIKSESTSSASVQGSCATMNSEHVQRSHAKLIHTGGIFKKYLWDPICGIQELIEAPWKEEGFCGSCVGAMKLEWGRERQIVWEELDKLFGIQD</sequence>
<organism evidence="2 3">
    <name type="scientific">Hypsizygus marmoreus</name>
    <name type="common">White beech mushroom</name>
    <name type="synonym">Agaricus marmoreus</name>
    <dbReference type="NCBI Taxonomy" id="39966"/>
    <lineage>
        <taxon>Eukaryota</taxon>
        <taxon>Fungi</taxon>
        <taxon>Dikarya</taxon>
        <taxon>Basidiomycota</taxon>
        <taxon>Agaricomycotina</taxon>
        <taxon>Agaricomycetes</taxon>
        <taxon>Agaricomycetidae</taxon>
        <taxon>Agaricales</taxon>
        <taxon>Tricholomatineae</taxon>
        <taxon>Lyophyllaceae</taxon>
        <taxon>Hypsizygus</taxon>
    </lineage>
</organism>
<keyword evidence="3" id="KW-1185">Reference proteome</keyword>
<evidence type="ECO:0008006" key="4">
    <source>
        <dbReference type="Google" id="ProtNLM"/>
    </source>
</evidence>
<dbReference type="AlphaFoldDB" id="A0A369JES5"/>
<feature type="compositionally biased region" description="Basic and acidic residues" evidence="1">
    <location>
        <begin position="59"/>
        <end position="69"/>
    </location>
</feature>
<evidence type="ECO:0000313" key="3">
    <source>
        <dbReference type="Proteomes" id="UP000076154"/>
    </source>
</evidence>
<reference evidence="2" key="1">
    <citation type="submission" date="2018-04" db="EMBL/GenBank/DDBJ databases">
        <title>Whole genome sequencing of Hypsizygus marmoreus.</title>
        <authorList>
            <person name="Choi I.-G."/>
            <person name="Min B."/>
            <person name="Kim J.-G."/>
            <person name="Kim S."/>
            <person name="Oh Y.-L."/>
            <person name="Kong W.-S."/>
            <person name="Park H."/>
            <person name="Jeong J."/>
            <person name="Song E.-S."/>
        </authorList>
    </citation>
    <scope>NUCLEOTIDE SEQUENCE [LARGE SCALE GENOMIC DNA]</scope>
    <source>
        <strain evidence="2">51987-8</strain>
    </source>
</reference>
<evidence type="ECO:0000256" key="1">
    <source>
        <dbReference type="SAM" id="MobiDB-lite"/>
    </source>
</evidence>
<proteinExistence type="predicted"/>
<dbReference type="EMBL" id="LUEZ02000113">
    <property type="protein sequence ID" value="RDB17356.1"/>
    <property type="molecule type" value="Genomic_DNA"/>
</dbReference>
<gene>
    <name evidence="2" type="ORF">Hypma_001812</name>
</gene>